<evidence type="ECO:0000313" key="1">
    <source>
        <dbReference type="EMBL" id="KAI9459026.1"/>
    </source>
</evidence>
<comment type="caution">
    <text evidence="1">The sequence shown here is derived from an EMBL/GenBank/DDBJ whole genome shotgun (WGS) entry which is preliminary data.</text>
</comment>
<accession>A0ACC0U295</accession>
<keyword evidence="2" id="KW-1185">Reference proteome</keyword>
<dbReference type="Proteomes" id="UP001207468">
    <property type="component" value="Unassembled WGS sequence"/>
</dbReference>
<gene>
    <name evidence="1" type="ORF">F5148DRAFT_1287240</name>
</gene>
<proteinExistence type="predicted"/>
<organism evidence="1 2">
    <name type="scientific">Russula earlei</name>
    <dbReference type="NCBI Taxonomy" id="71964"/>
    <lineage>
        <taxon>Eukaryota</taxon>
        <taxon>Fungi</taxon>
        <taxon>Dikarya</taxon>
        <taxon>Basidiomycota</taxon>
        <taxon>Agaricomycotina</taxon>
        <taxon>Agaricomycetes</taxon>
        <taxon>Russulales</taxon>
        <taxon>Russulaceae</taxon>
        <taxon>Russula</taxon>
    </lineage>
</organism>
<evidence type="ECO:0000313" key="2">
    <source>
        <dbReference type="Proteomes" id="UP001207468"/>
    </source>
</evidence>
<protein>
    <submittedName>
        <fullName evidence="1">Uncharacterized protein</fullName>
    </submittedName>
</protein>
<name>A0ACC0U295_9AGAM</name>
<dbReference type="EMBL" id="JAGFNK010000203">
    <property type="protein sequence ID" value="KAI9459026.1"/>
    <property type="molecule type" value="Genomic_DNA"/>
</dbReference>
<sequence length="282" mass="30576">MGRTFTPAVAPTPIIVDPEESRDEYPHYHLWSYENAWDPDSDAFFKDAVYEAPVPALPLEPVTPVESTDGSSLDSSGRDTPADLPPVPGQFSTPSNQSMEFWLEGAAHGGNAAVIDGLPPLPPPRRHSSSELRRGASQPHFLSSAAFERFYARQLNRARGSQHPPALTTDGDSDTDAPMSLRPGVSVRTSEITPILLPSSHPRAALSVALQHPRLVRPLTPPPSTMPPVPALSMTPSEEEVQPSPPPSVSPIYNWTTAARPAPESPTMPTRIRVTPARWPVY</sequence>
<reference evidence="1" key="1">
    <citation type="submission" date="2021-03" db="EMBL/GenBank/DDBJ databases">
        <title>Evolutionary priming and transition to the ectomycorrhizal habit in an iconic lineage of mushroom-forming fungi: is preadaptation a requirement?</title>
        <authorList>
            <consortium name="DOE Joint Genome Institute"/>
            <person name="Looney B.P."/>
            <person name="Miyauchi S."/>
            <person name="Morin E."/>
            <person name="Drula E."/>
            <person name="Courty P.E."/>
            <person name="Chicoki N."/>
            <person name="Fauchery L."/>
            <person name="Kohler A."/>
            <person name="Kuo A."/>
            <person name="LaButti K."/>
            <person name="Pangilinan J."/>
            <person name="Lipzen A."/>
            <person name="Riley R."/>
            <person name="Andreopoulos W."/>
            <person name="He G."/>
            <person name="Johnson J."/>
            <person name="Barry K.W."/>
            <person name="Grigoriev I.V."/>
            <person name="Nagy L."/>
            <person name="Hibbett D."/>
            <person name="Henrissat B."/>
            <person name="Matheny P.B."/>
            <person name="Labbe J."/>
            <person name="Martin A.F."/>
        </authorList>
    </citation>
    <scope>NUCLEOTIDE SEQUENCE</scope>
    <source>
        <strain evidence="1">BPL698</strain>
    </source>
</reference>